<dbReference type="EMBL" id="AYRZ02000010">
    <property type="protein sequence ID" value="PHT70431.1"/>
    <property type="molecule type" value="Genomic_DNA"/>
</dbReference>
<dbReference type="Proteomes" id="UP000222542">
    <property type="component" value="Unassembled WGS sequence"/>
</dbReference>
<proteinExistence type="predicted"/>
<organism evidence="2 3">
    <name type="scientific">Capsicum annuum</name>
    <name type="common">Capsicum pepper</name>
    <dbReference type="NCBI Taxonomy" id="4072"/>
    <lineage>
        <taxon>Eukaryota</taxon>
        <taxon>Viridiplantae</taxon>
        <taxon>Streptophyta</taxon>
        <taxon>Embryophyta</taxon>
        <taxon>Tracheophyta</taxon>
        <taxon>Spermatophyta</taxon>
        <taxon>Magnoliopsida</taxon>
        <taxon>eudicotyledons</taxon>
        <taxon>Gunneridae</taxon>
        <taxon>Pentapetalae</taxon>
        <taxon>asterids</taxon>
        <taxon>lamiids</taxon>
        <taxon>Solanales</taxon>
        <taxon>Solanaceae</taxon>
        <taxon>Solanoideae</taxon>
        <taxon>Capsiceae</taxon>
        <taxon>Capsicum</taxon>
    </lineage>
</organism>
<reference evidence="2 3" key="1">
    <citation type="journal article" date="2014" name="Nat. Genet.">
        <title>Genome sequence of the hot pepper provides insights into the evolution of pungency in Capsicum species.</title>
        <authorList>
            <person name="Kim S."/>
            <person name="Park M."/>
            <person name="Yeom S.I."/>
            <person name="Kim Y.M."/>
            <person name="Lee J.M."/>
            <person name="Lee H.A."/>
            <person name="Seo E."/>
            <person name="Choi J."/>
            <person name="Cheong K."/>
            <person name="Kim K.T."/>
            <person name="Jung K."/>
            <person name="Lee G.W."/>
            <person name="Oh S.K."/>
            <person name="Bae C."/>
            <person name="Kim S.B."/>
            <person name="Lee H.Y."/>
            <person name="Kim S.Y."/>
            <person name="Kim M.S."/>
            <person name="Kang B.C."/>
            <person name="Jo Y.D."/>
            <person name="Yang H.B."/>
            <person name="Jeong H.J."/>
            <person name="Kang W.H."/>
            <person name="Kwon J.K."/>
            <person name="Shin C."/>
            <person name="Lim J.Y."/>
            <person name="Park J.H."/>
            <person name="Huh J.H."/>
            <person name="Kim J.S."/>
            <person name="Kim B.D."/>
            <person name="Cohen O."/>
            <person name="Paran I."/>
            <person name="Suh M.C."/>
            <person name="Lee S.B."/>
            <person name="Kim Y.K."/>
            <person name="Shin Y."/>
            <person name="Noh S.J."/>
            <person name="Park J."/>
            <person name="Seo Y.S."/>
            <person name="Kwon S.Y."/>
            <person name="Kim H.A."/>
            <person name="Park J.M."/>
            <person name="Kim H.J."/>
            <person name="Choi S.B."/>
            <person name="Bosland P.W."/>
            <person name="Reeves G."/>
            <person name="Jo S.H."/>
            <person name="Lee B.W."/>
            <person name="Cho H.T."/>
            <person name="Choi H.S."/>
            <person name="Lee M.S."/>
            <person name="Yu Y."/>
            <person name="Do Choi Y."/>
            <person name="Park B.S."/>
            <person name="van Deynze A."/>
            <person name="Ashrafi H."/>
            <person name="Hill T."/>
            <person name="Kim W.T."/>
            <person name="Pai H.S."/>
            <person name="Ahn H.K."/>
            <person name="Yeam I."/>
            <person name="Giovannoni J.J."/>
            <person name="Rose J.K."/>
            <person name="Sorensen I."/>
            <person name="Lee S.J."/>
            <person name="Kim R.W."/>
            <person name="Choi I.Y."/>
            <person name="Choi B.S."/>
            <person name="Lim J.S."/>
            <person name="Lee Y.H."/>
            <person name="Choi D."/>
        </authorList>
    </citation>
    <scope>NUCLEOTIDE SEQUENCE [LARGE SCALE GENOMIC DNA]</scope>
    <source>
        <strain evidence="3">cv. CM334</strain>
    </source>
</reference>
<keyword evidence="3" id="KW-1185">Reference proteome</keyword>
<evidence type="ECO:0000313" key="3">
    <source>
        <dbReference type="Proteomes" id="UP000222542"/>
    </source>
</evidence>
<name>A0A2G2YLG1_CAPAN</name>
<protein>
    <submittedName>
        <fullName evidence="2">Uncharacterized protein</fullName>
    </submittedName>
</protein>
<evidence type="ECO:0000256" key="1">
    <source>
        <dbReference type="SAM" id="Coils"/>
    </source>
</evidence>
<feature type="coiled-coil region" evidence="1">
    <location>
        <begin position="233"/>
        <end position="288"/>
    </location>
</feature>
<gene>
    <name evidence="2" type="ORF">T459_25535</name>
</gene>
<dbReference type="STRING" id="4072.A0A2G2YLG1"/>
<sequence>MRPLDNGPSMTREYSDWWSAHWETMLRRNTHIILRGSKKNDAPSSTKGGQLQLDGQGKFSLSLKSKLGLVDISSNIFGDDVFSEDCVTILNPPSVLKSPNLSLDNAMTQASNKDPSVKLPENVESFQNVPTTDIVAEANDNRPSNAPKDLVRPLQQIGPHFEPQKAISFFKFLLHFRIVAYLVSSEVLLADFFKKYGDYDVGKFSSSQKITRDAHQELLSVVQHRLHTENEDKVKMHKCLAELQKVLERAEKELVAWTLKKKKTILLIEEHQKKLSKNQESVTNIEGEIHALKKISPLSESETKELAKLKKIAETSRLQILGHKLFP</sequence>
<evidence type="ECO:0000313" key="2">
    <source>
        <dbReference type="EMBL" id="PHT70431.1"/>
    </source>
</evidence>
<dbReference type="OMA" id="FESSENH"/>
<reference evidence="2 3" key="2">
    <citation type="journal article" date="2017" name="Genome Biol.">
        <title>New reference genome sequences of hot pepper reveal the massive evolution of plant disease-resistance genes by retroduplication.</title>
        <authorList>
            <person name="Kim S."/>
            <person name="Park J."/>
            <person name="Yeom S.I."/>
            <person name="Kim Y.M."/>
            <person name="Seo E."/>
            <person name="Kim K.T."/>
            <person name="Kim M.S."/>
            <person name="Lee J.M."/>
            <person name="Cheong K."/>
            <person name="Shin H.S."/>
            <person name="Kim S.B."/>
            <person name="Han K."/>
            <person name="Lee J."/>
            <person name="Park M."/>
            <person name="Lee H.A."/>
            <person name="Lee H.Y."/>
            <person name="Lee Y."/>
            <person name="Oh S."/>
            <person name="Lee J.H."/>
            <person name="Choi E."/>
            <person name="Choi E."/>
            <person name="Lee S.E."/>
            <person name="Jeon J."/>
            <person name="Kim H."/>
            <person name="Choi G."/>
            <person name="Song H."/>
            <person name="Lee J."/>
            <person name="Lee S.C."/>
            <person name="Kwon J.K."/>
            <person name="Lee H.Y."/>
            <person name="Koo N."/>
            <person name="Hong Y."/>
            <person name="Kim R.W."/>
            <person name="Kang W.H."/>
            <person name="Huh J.H."/>
            <person name="Kang B.C."/>
            <person name="Yang T.J."/>
            <person name="Lee Y.H."/>
            <person name="Bennetzen J.L."/>
            <person name="Choi D."/>
        </authorList>
    </citation>
    <scope>NUCLEOTIDE SEQUENCE [LARGE SCALE GENOMIC DNA]</scope>
    <source>
        <strain evidence="3">cv. CM334</strain>
    </source>
</reference>
<comment type="caution">
    <text evidence="2">The sequence shown here is derived from an EMBL/GenBank/DDBJ whole genome shotgun (WGS) entry which is preliminary data.</text>
</comment>
<accession>A0A2G2YLG1</accession>
<dbReference type="Gramene" id="PHT70431">
    <property type="protein sequence ID" value="PHT70431"/>
    <property type="gene ID" value="T459_25535"/>
</dbReference>
<keyword evidence="1" id="KW-0175">Coiled coil</keyword>
<dbReference type="PANTHER" id="PTHR36607:SF26">
    <property type="entry name" value="AMINOTRANSFERASE-LIKE PLANT MOBILE DOMAIN-CONTAINING PROTEIN"/>
    <property type="match status" value="1"/>
</dbReference>
<dbReference type="PANTHER" id="PTHR36607">
    <property type="entry name" value="1,2-DIHYDROXY-3-KETO-5-METHYLTHIOPENTENE DIOXYGENASE 4"/>
    <property type="match status" value="1"/>
</dbReference>
<dbReference type="AlphaFoldDB" id="A0A2G2YLG1"/>